<keyword evidence="5" id="KW-0067">ATP-binding</keyword>
<accession>A0AAD1Y3X4</accession>
<dbReference type="AlphaFoldDB" id="A0AAD1Y3X4"/>
<dbReference type="InterPro" id="IPR016135">
    <property type="entry name" value="UBQ-conjugating_enzyme/RWD"/>
</dbReference>
<keyword evidence="2" id="KW-0808">Transferase</keyword>
<evidence type="ECO:0000256" key="2">
    <source>
        <dbReference type="ARBA" id="ARBA00022679"/>
    </source>
</evidence>
<dbReference type="SMART" id="SM00212">
    <property type="entry name" value="UBCc"/>
    <property type="match status" value="1"/>
</dbReference>
<name>A0AAD1Y3X4_EUPCR</name>
<keyword evidence="3" id="KW-0547">Nucleotide-binding</keyword>
<evidence type="ECO:0000256" key="4">
    <source>
        <dbReference type="ARBA" id="ARBA00022786"/>
    </source>
</evidence>
<protein>
    <recommendedName>
        <fullName evidence="1">E2 ubiquitin-conjugating enzyme</fullName>
        <ecNumber evidence="1">2.3.2.23</ecNumber>
    </recommendedName>
</protein>
<proteinExistence type="predicted"/>
<dbReference type="EMBL" id="CAMPGE010025898">
    <property type="protein sequence ID" value="CAI2383605.1"/>
    <property type="molecule type" value="Genomic_DNA"/>
</dbReference>
<evidence type="ECO:0000313" key="8">
    <source>
        <dbReference type="Proteomes" id="UP001295684"/>
    </source>
</evidence>
<comment type="caution">
    <text evidence="7">The sequence shown here is derived from an EMBL/GenBank/DDBJ whole genome shotgun (WGS) entry which is preliminary data.</text>
</comment>
<sequence length="155" mass="17857">MEERNIKTQAKIKLYKQLRHLQNDPHNGCGASLADEDSLYEWDGYICGPSDTPYEGGVFMLRMSFPEDYPFRPMVVKFKTKIYHPNIRSDGLVGMNILADEWTPALTADKVLLSICSLLGDPNPMLCFNPEIGKEYLKDREAYDRKAREWTDLYA</sequence>
<dbReference type="PANTHER" id="PTHR24067">
    <property type="entry name" value="UBIQUITIN-CONJUGATING ENZYME E2"/>
    <property type="match status" value="1"/>
</dbReference>
<evidence type="ECO:0000259" key="6">
    <source>
        <dbReference type="PROSITE" id="PS50127"/>
    </source>
</evidence>
<keyword evidence="4" id="KW-0833">Ubl conjugation pathway</keyword>
<reference evidence="7" key="1">
    <citation type="submission" date="2023-07" db="EMBL/GenBank/DDBJ databases">
        <authorList>
            <consortium name="AG Swart"/>
            <person name="Singh M."/>
            <person name="Singh A."/>
            <person name="Seah K."/>
            <person name="Emmerich C."/>
        </authorList>
    </citation>
    <scope>NUCLEOTIDE SEQUENCE</scope>
    <source>
        <strain evidence="7">DP1</strain>
    </source>
</reference>
<evidence type="ECO:0000256" key="1">
    <source>
        <dbReference type="ARBA" id="ARBA00012486"/>
    </source>
</evidence>
<dbReference type="EC" id="2.3.2.23" evidence="1"/>
<dbReference type="InterPro" id="IPR000608">
    <property type="entry name" value="UBC"/>
</dbReference>
<evidence type="ECO:0000256" key="3">
    <source>
        <dbReference type="ARBA" id="ARBA00022741"/>
    </source>
</evidence>
<dbReference type="FunFam" id="3.10.110.10:FF:000060">
    <property type="entry name" value="Ubiquitin conjugating enzyme (UbcB)"/>
    <property type="match status" value="1"/>
</dbReference>
<evidence type="ECO:0000256" key="5">
    <source>
        <dbReference type="ARBA" id="ARBA00022840"/>
    </source>
</evidence>
<dbReference type="Pfam" id="PF00179">
    <property type="entry name" value="UQ_con"/>
    <property type="match status" value="1"/>
</dbReference>
<dbReference type="GO" id="GO:0061631">
    <property type="term" value="F:ubiquitin conjugating enzyme activity"/>
    <property type="evidence" value="ECO:0007669"/>
    <property type="project" value="UniProtKB-EC"/>
</dbReference>
<evidence type="ECO:0000313" key="7">
    <source>
        <dbReference type="EMBL" id="CAI2383605.1"/>
    </source>
</evidence>
<dbReference type="SUPFAM" id="SSF54495">
    <property type="entry name" value="UBC-like"/>
    <property type="match status" value="1"/>
</dbReference>
<keyword evidence="8" id="KW-1185">Reference proteome</keyword>
<dbReference type="PROSITE" id="PS50127">
    <property type="entry name" value="UBC_2"/>
    <property type="match status" value="1"/>
</dbReference>
<dbReference type="Proteomes" id="UP001295684">
    <property type="component" value="Unassembled WGS sequence"/>
</dbReference>
<feature type="domain" description="UBC core" evidence="6">
    <location>
        <begin position="9"/>
        <end position="155"/>
    </location>
</feature>
<dbReference type="Gene3D" id="3.10.110.10">
    <property type="entry name" value="Ubiquitin Conjugating Enzyme"/>
    <property type="match status" value="1"/>
</dbReference>
<gene>
    <name evidence="7" type="ORF">ECRASSUSDP1_LOCUS25110</name>
</gene>
<organism evidence="7 8">
    <name type="scientific">Euplotes crassus</name>
    <dbReference type="NCBI Taxonomy" id="5936"/>
    <lineage>
        <taxon>Eukaryota</taxon>
        <taxon>Sar</taxon>
        <taxon>Alveolata</taxon>
        <taxon>Ciliophora</taxon>
        <taxon>Intramacronucleata</taxon>
        <taxon>Spirotrichea</taxon>
        <taxon>Hypotrichia</taxon>
        <taxon>Euplotida</taxon>
        <taxon>Euplotidae</taxon>
        <taxon>Moneuplotes</taxon>
    </lineage>
</organism>
<dbReference type="GO" id="GO:0005524">
    <property type="term" value="F:ATP binding"/>
    <property type="evidence" value="ECO:0007669"/>
    <property type="project" value="UniProtKB-KW"/>
</dbReference>
<dbReference type="InterPro" id="IPR050113">
    <property type="entry name" value="Ub_conjugating_enzyme"/>
</dbReference>